<feature type="compositionally biased region" description="Basic and acidic residues" evidence="1">
    <location>
        <begin position="225"/>
        <end position="234"/>
    </location>
</feature>
<feature type="region of interest" description="Disordered" evidence="1">
    <location>
        <begin position="209"/>
        <end position="234"/>
    </location>
</feature>
<proteinExistence type="predicted"/>
<dbReference type="PANTHER" id="PTHR34976">
    <property type="entry name" value="RIBONUCLEASE YQCG-RELATED"/>
    <property type="match status" value="1"/>
</dbReference>
<dbReference type="EMBL" id="JACEIQ010000013">
    <property type="protein sequence ID" value="MBA4495194.1"/>
    <property type="molecule type" value="Genomic_DNA"/>
</dbReference>
<gene>
    <name evidence="2" type="ORF">H1191_12845</name>
</gene>
<dbReference type="RefSeq" id="WP_181752440.1">
    <property type="nucleotide sequence ID" value="NZ_JACEIQ010000013.1"/>
</dbReference>
<evidence type="ECO:0000313" key="2">
    <source>
        <dbReference type="EMBL" id="MBA4495194.1"/>
    </source>
</evidence>
<accession>A0A7W1WSK6</accession>
<organism evidence="2 3">
    <name type="scientific">Paenactinomyces guangxiensis</name>
    <dbReference type="NCBI Taxonomy" id="1490290"/>
    <lineage>
        <taxon>Bacteria</taxon>
        <taxon>Bacillati</taxon>
        <taxon>Bacillota</taxon>
        <taxon>Bacilli</taxon>
        <taxon>Bacillales</taxon>
        <taxon>Thermoactinomycetaceae</taxon>
        <taxon>Paenactinomyces</taxon>
    </lineage>
</organism>
<dbReference type="InterPro" id="IPR051768">
    <property type="entry name" value="Bact_secretion_toxin"/>
</dbReference>
<dbReference type="AlphaFoldDB" id="A0A7W1WSK6"/>
<dbReference type="Proteomes" id="UP000535491">
    <property type="component" value="Unassembled WGS sequence"/>
</dbReference>
<comment type="caution">
    <text evidence="2">The sequence shown here is derived from an EMBL/GenBank/DDBJ whole genome shotgun (WGS) entry which is preliminary data.</text>
</comment>
<keyword evidence="3" id="KW-1185">Reference proteome</keyword>
<name>A0A7W1WSK6_9BACL</name>
<evidence type="ECO:0000256" key="1">
    <source>
        <dbReference type="SAM" id="MobiDB-lite"/>
    </source>
</evidence>
<sequence>MGKYFCPFAILILLTFVGIGIFGLGEVHAAGGGFDVPQVDDHFNKVEKGSAPKKTEPLNQNVEEGDGFWDWMKEAVSGAWEWTKEAAASFWEWFEGVLELLTSVVVVVGSFLKGIGKAIFDAVAGIWNLITNPIDSVKNVINAIMNPIDTAKAIWKSISESWVRDVVNGDAKSRAEWFGYALGQIGLAIVGTKGADKVSKIIRGSRRKVKEGEDIGDQNNNGSGKGDHDGKVDHAPETVKNLEDQIRYESKEHGQFFDKNGNPISDIVVGNEKSINLKKYKDVAEDAVFTHNHPTNGVFSLPDLQTAVGFNMAEIRAVTPNGTTYSMKRGPDGWKIDPYLIETKFKEAQRELRNDPTAQKLFKEGNHAAVWDMLFQKIAKELGGEYHAYRK</sequence>
<evidence type="ECO:0000313" key="3">
    <source>
        <dbReference type="Proteomes" id="UP000535491"/>
    </source>
</evidence>
<protein>
    <submittedName>
        <fullName evidence="2">Uncharacterized protein</fullName>
    </submittedName>
</protein>
<reference evidence="2 3" key="1">
    <citation type="submission" date="2020-07" db="EMBL/GenBank/DDBJ databases">
        <authorList>
            <person name="Feng H."/>
        </authorList>
    </citation>
    <scope>NUCLEOTIDE SEQUENCE [LARGE SCALE GENOMIC DNA]</scope>
    <source>
        <strain evidence="3">s-10</strain>
    </source>
</reference>
<dbReference type="PANTHER" id="PTHR34976:SF2">
    <property type="entry name" value="TYPE VII SECRETION SYSTEM PROTEIN ESSD"/>
    <property type="match status" value="1"/>
</dbReference>